<feature type="transmembrane region" description="Helical" evidence="12">
    <location>
        <begin position="134"/>
        <end position="156"/>
    </location>
</feature>
<dbReference type="KEGG" id="hadh:FRZ61_06140"/>
<reference evidence="13 14" key="1">
    <citation type="submission" date="2019-08" db="EMBL/GenBank/DDBJ databases">
        <title>Hyperibacter terrae gen. nov., sp. nov. and Hyperibacter viscosus sp. nov., two new members in the family Rhodospirillaceae isolated from the rhizosphere of Hypericum perforatum.</title>
        <authorList>
            <person name="Noviana Z."/>
        </authorList>
    </citation>
    <scope>NUCLEOTIDE SEQUENCE [LARGE SCALE GENOMIC DNA]</scope>
    <source>
        <strain evidence="13 14">R5959</strain>
    </source>
</reference>
<keyword evidence="5 12" id="KW-0812">Transmembrane</keyword>
<evidence type="ECO:0000256" key="2">
    <source>
        <dbReference type="ARBA" id="ARBA00022448"/>
    </source>
</evidence>
<evidence type="ECO:0000256" key="4">
    <source>
        <dbReference type="ARBA" id="ARBA00022538"/>
    </source>
</evidence>
<evidence type="ECO:0000256" key="11">
    <source>
        <dbReference type="PIRSR" id="PIRSR006247-1"/>
    </source>
</evidence>
<evidence type="ECO:0000256" key="12">
    <source>
        <dbReference type="SAM" id="Phobius"/>
    </source>
</evidence>
<keyword evidence="3 10" id="KW-1003">Cell membrane</keyword>
<keyword evidence="6 10" id="KW-0630">Potassium</keyword>
<feature type="binding site" evidence="11">
    <location>
        <position position="113"/>
    </location>
    <ligand>
        <name>K(+)</name>
        <dbReference type="ChEBI" id="CHEBI:29103"/>
    </ligand>
</feature>
<gene>
    <name evidence="13" type="ORF">FRZ61_06140</name>
</gene>
<comment type="similarity">
    <text evidence="10">Belongs to the TrkH potassium transport family.</text>
</comment>
<dbReference type="PANTHER" id="PTHR32024:SF3">
    <property type="entry name" value="TRK SYSTEM POTASSIUM UPTAKE PROTEIN"/>
    <property type="match status" value="1"/>
</dbReference>
<dbReference type="AlphaFoldDB" id="A0A5J6MVD7"/>
<protein>
    <recommendedName>
        <fullName evidence="10">Trk system potassium uptake protein</fullName>
    </recommendedName>
</protein>
<feature type="binding site" evidence="11">
    <location>
        <position position="112"/>
    </location>
    <ligand>
        <name>K(+)</name>
        <dbReference type="ChEBI" id="CHEBI:29103"/>
    </ligand>
</feature>
<dbReference type="GO" id="GO:0015379">
    <property type="term" value="F:potassium:chloride symporter activity"/>
    <property type="evidence" value="ECO:0007669"/>
    <property type="project" value="InterPro"/>
</dbReference>
<dbReference type="OrthoDB" id="9810952at2"/>
<sequence length="483" mass="51941">MPDFRAVFFIIGFLLLALAVAMLLPAAIDALASDPDWRAFAASAVITGVAGGALVLGFRPAEAPQLRAREGFLLVTASWAIMAGFATLPLMLTRAGLDFTDAYFESMSGLTTTGASVMPDLDGRPMGVLLWRALLHWIGGIGIIVIAVTVLPVLRVGGMQLFRMESSDRSEKIRPRVSQVSGVLISVYVTLTTLCAVALVVAGMPAFDAVCHAMAALATGGFSTHDASIGYFHNPAIEWILTVFMLIGGMAFVQLARAARGDFTWLWHDDQTRWYLTCILVFIVGMTLWQWDANGRAFGEALRSSSFNVVSVITTTGFASEDYLQWGSMPMVMFMVLLFLGACTGSTSGGIKFFRICVVGAVARSQIRHLIHPHRVSLPFYNGEPVSDEVVRSVLSFIVFYIAVFAAISIAISAFGLDLVSSMSGVAQAISNVGPGLAPEIGPVGNFAHLPDGAKWLLSLAMMLGRLELLTVLVLLSRTYWRG</sequence>
<proteinExistence type="inferred from homology"/>
<keyword evidence="11" id="KW-0479">Metal-binding</keyword>
<dbReference type="Pfam" id="PF02386">
    <property type="entry name" value="TrkH"/>
    <property type="match status" value="1"/>
</dbReference>
<feature type="binding site" evidence="11">
    <location>
        <position position="316"/>
    </location>
    <ligand>
        <name>K(+)</name>
        <dbReference type="ChEBI" id="CHEBI:29103"/>
    </ligand>
</feature>
<dbReference type="GO" id="GO:0046872">
    <property type="term" value="F:metal ion binding"/>
    <property type="evidence" value="ECO:0007669"/>
    <property type="project" value="UniProtKB-KW"/>
</dbReference>
<dbReference type="GO" id="GO:0005886">
    <property type="term" value="C:plasma membrane"/>
    <property type="evidence" value="ECO:0007669"/>
    <property type="project" value="UniProtKB-SubCell"/>
</dbReference>
<keyword evidence="14" id="KW-1185">Reference proteome</keyword>
<dbReference type="InterPro" id="IPR003445">
    <property type="entry name" value="Cat_transpt"/>
</dbReference>
<evidence type="ECO:0000256" key="3">
    <source>
        <dbReference type="ARBA" id="ARBA00022475"/>
    </source>
</evidence>
<organism evidence="13 14">
    <name type="scientific">Hypericibacter adhaerens</name>
    <dbReference type="NCBI Taxonomy" id="2602016"/>
    <lineage>
        <taxon>Bacteria</taxon>
        <taxon>Pseudomonadati</taxon>
        <taxon>Pseudomonadota</taxon>
        <taxon>Alphaproteobacteria</taxon>
        <taxon>Rhodospirillales</taxon>
        <taxon>Dongiaceae</taxon>
        <taxon>Hypericibacter</taxon>
    </lineage>
</organism>
<feature type="transmembrane region" description="Helical" evidence="12">
    <location>
        <begin position="236"/>
        <end position="253"/>
    </location>
</feature>
<feature type="binding site" evidence="11">
    <location>
        <position position="315"/>
    </location>
    <ligand>
        <name>K(+)</name>
        <dbReference type="ChEBI" id="CHEBI:29103"/>
    </ligand>
</feature>
<feature type="transmembrane region" description="Helical" evidence="12">
    <location>
        <begin position="274"/>
        <end position="291"/>
    </location>
</feature>
<dbReference type="InterPro" id="IPR004772">
    <property type="entry name" value="TrkH"/>
</dbReference>
<keyword evidence="2 10" id="KW-0813">Transport</keyword>
<feature type="transmembrane region" description="Helical" evidence="12">
    <location>
        <begin position="456"/>
        <end position="476"/>
    </location>
</feature>
<name>A0A5J6MVD7_9PROT</name>
<comment type="function">
    <text evidence="10">Low-affinity potassium transport system. Interacts with Trk system potassium uptake protein TrkA.</text>
</comment>
<accession>A0A5J6MVD7</accession>
<evidence type="ECO:0000256" key="1">
    <source>
        <dbReference type="ARBA" id="ARBA00004651"/>
    </source>
</evidence>
<evidence type="ECO:0000256" key="9">
    <source>
        <dbReference type="ARBA" id="ARBA00023136"/>
    </source>
</evidence>
<feature type="transmembrane region" description="Helical" evidence="12">
    <location>
        <begin position="177"/>
        <end position="202"/>
    </location>
</feature>
<keyword evidence="8 10" id="KW-0406">Ion transport</keyword>
<dbReference type="PIRSF" id="PIRSF006247">
    <property type="entry name" value="TrkH"/>
    <property type="match status" value="1"/>
</dbReference>
<keyword evidence="4 10" id="KW-0633">Potassium transport</keyword>
<feature type="binding site" evidence="11">
    <location>
        <position position="433"/>
    </location>
    <ligand>
        <name>K(+)</name>
        <dbReference type="ChEBI" id="CHEBI:29103"/>
    </ligand>
</feature>
<comment type="subcellular location">
    <subcellularLocation>
        <location evidence="10">Cell inner membrane</location>
        <topology evidence="10">Multi-pass membrane protein</topology>
    </subcellularLocation>
    <subcellularLocation>
        <location evidence="1">Cell membrane</location>
        <topology evidence="1">Multi-pass membrane protein</topology>
    </subcellularLocation>
</comment>
<evidence type="ECO:0000256" key="10">
    <source>
        <dbReference type="PIRNR" id="PIRNR006247"/>
    </source>
</evidence>
<evidence type="ECO:0000313" key="14">
    <source>
        <dbReference type="Proteomes" id="UP000325797"/>
    </source>
</evidence>
<keyword evidence="9 10" id="KW-0472">Membrane</keyword>
<evidence type="ECO:0000256" key="5">
    <source>
        <dbReference type="ARBA" id="ARBA00022692"/>
    </source>
</evidence>
<feature type="transmembrane region" description="Helical" evidence="12">
    <location>
        <begin position="71"/>
        <end position="92"/>
    </location>
</feature>
<dbReference type="PANTHER" id="PTHR32024">
    <property type="entry name" value="TRK SYSTEM POTASSIUM UPTAKE PROTEIN TRKG-RELATED"/>
    <property type="match status" value="1"/>
</dbReference>
<evidence type="ECO:0000313" key="13">
    <source>
        <dbReference type="EMBL" id="QEX20695.1"/>
    </source>
</evidence>
<feature type="transmembrane region" description="Helical" evidence="12">
    <location>
        <begin position="394"/>
        <end position="417"/>
    </location>
</feature>
<dbReference type="Proteomes" id="UP000325797">
    <property type="component" value="Chromosome"/>
</dbReference>
<dbReference type="NCBIfam" id="TIGR00933">
    <property type="entry name" value="2a38"/>
    <property type="match status" value="1"/>
</dbReference>
<feature type="binding site" evidence="11">
    <location>
        <position position="220"/>
    </location>
    <ligand>
        <name>K(+)</name>
        <dbReference type="ChEBI" id="CHEBI:29103"/>
    </ligand>
</feature>
<keyword evidence="10" id="KW-0997">Cell inner membrane</keyword>
<evidence type="ECO:0000256" key="6">
    <source>
        <dbReference type="ARBA" id="ARBA00022958"/>
    </source>
</evidence>
<evidence type="ECO:0000256" key="8">
    <source>
        <dbReference type="ARBA" id="ARBA00023065"/>
    </source>
</evidence>
<dbReference type="EMBL" id="CP042582">
    <property type="protein sequence ID" value="QEX20695.1"/>
    <property type="molecule type" value="Genomic_DNA"/>
</dbReference>
<keyword evidence="7 12" id="KW-1133">Transmembrane helix</keyword>
<evidence type="ECO:0000256" key="7">
    <source>
        <dbReference type="ARBA" id="ARBA00022989"/>
    </source>
</evidence>
<feature type="binding site" evidence="11">
    <location>
        <position position="432"/>
    </location>
    <ligand>
        <name>K(+)</name>
        <dbReference type="ChEBI" id="CHEBI:29103"/>
    </ligand>
</feature>
<feature type="transmembrane region" description="Helical" evidence="12">
    <location>
        <begin position="40"/>
        <end position="59"/>
    </location>
</feature>
<feature type="transmembrane region" description="Helical" evidence="12">
    <location>
        <begin position="323"/>
        <end position="345"/>
    </location>
</feature>
<dbReference type="RefSeq" id="WP_151114920.1">
    <property type="nucleotide sequence ID" value="NZ_CP042582.1"/>
</dbReference>